<dbReference type="HOGENOM" id="CLU_075041_0_0_9"/>
<dbReference type="EMBL" id="CP001638">
    <property type="protein sequence ID" value="ACS25514.1"/>
    <property type="molecule type" value="Genomic_DNA"/>
</dbReference>
<dbReference type="eggNOG" id="ENOG502ZCAS">
    <property type="taxonomic scope" value="Bacteria"/>
</dbReference>
<dbReference type="OrthoDB" id="2836272at2"/>
<accession>C5D6X5</accession>
<dbReference type="KEGG" id="gwc:GWCH70_2831"/>
<organism evidence="1">
    <name type="scientific">Geobacillus sp. (strain WCH70)</name>
    <dbReference type="NCBI Taxonomy" id="471223"/>
    <lineage>
        <taxon>Bacteria</taxon>
        <taxon>Bacillati</taxon>
        <taxon>Bacillota</taxon>
        <taxon>Bacilli</taxon>
        <taxon>Bacillales</taxon>
        <taxon>Anoxybacillaceae</taxon>
        <taxon>Geobacillus</taxon>
    </lineage>
</organism>
<dbReference type="STRING" id="471223.GWCH70_2831"/>
<sequence>MMTYAEMTNLLQYNDNYESKIFMPNEIFEDLKKNIDNASHIAFAYSYIYFITWAYRYAKYGTVNELIDQKFIKKILGYNENYKKLDYLIKQNGILEQIGYIRTEKDFPLSYSYDKIDGLQFQYIDDFKEFRAYIKMLNVPKNYKIKFPIKAFYRYPDNEEMQKEYDDGYVDGTFFYVDNTHLIPFEVFLFCMTNNDLSCTGFYLYAFLRCMNQIYGEYRISLETLEGKTAIKGRTLDKYLDSLKKYNMIHCKVEDFVVGLGKGEKMPNTYFINEPTNFTNIAKQYQKRKVMSVYTYYKQLEEKQKLAMQIEEQMSMLQNKN</sequence>
<evidence type="ECO:0000313" key="1">
    <source>
        <dbReference type="EMBL" id="ACS25514.1"/>
    </source>
</evidence>
<proteinExistence type="predicted"/>
<protein>
    <submittedName>
        <fullName evidence="1">Uncharacterized protein</fullName>
    </submittedName>
</protein>
<name>C5D6X5_GEOSW</name>
<gene>
    <name evidence="1" type="ordered locus">GWCH70_2831</name>
</gene>
<dbReference type="AlphaFoldDB" id="C5D6X5"/>
<reference evidence="1" key="1">
    <citation type="submission" date="2009-06" db="EMBL/GenBank/DDBJ databases">
        <title>Complete sequence of chromosome of Geopacillus sp. WCH70.</title>
        <authorList>
            <consortium name="US DOE Joint Genome Institute"/>
            <person name="Lucas S."/>
            <person name="Copeland A."/>
            <person name="Lapidus A."/>
            <person name="Glavina del Rio T."/>
            <person name="Dalin E."/>
            <person name="Tice H."/>
            <person name="Bruce D."/>
            <person name="Goodwin L."/>
            <person name="Pitluck S."/>
            <person name="Chertkov O."/>
            <person name="Brettin T."/>
            <person name="Detter J.C."/>
            <person name="Han C."/>
            <person name="Larimer F."/>
            <person name="Land M."/>
            <person name="Hauser L."/>
            <person name="Kyrpides N."/>
            <person name="Mikhailova N."/>
            <person name="Brumm P."/>
            <person name="Mead D.A."/>
            <person name="Richardson P."/>
        </authorList>
    </citation>
    <scope>NUCLEOTIDE SEQUENCE [LARGE SCALE GENOMIC DNA]</scope>
    <source>
        <strain evidence="1">WCH70</strain>
    </source>
</reference>